<evidence type="ECO:0000313" key="6">
    <source>
        <dbReference type="Proteomes" id="UP000679779"/>
    </source>
</evidence>
<accession>A0A919XJN1</accession>
<keyword evidence="6" id="KW-1185">Reference proteome</keyword>
<keyword evidence="3 4" id="KW-0413">Isomerase</keyword>
<comment type="caution">
    <text evidence="5">The sequence shown here is derived from an EMBL/GenBank/DDBJ whole genome shotgun (WGS) entry which is preliminary data.</text>
</comment>
<evidence type="ECO:0000256" key="1">
    <source>
        <dbReference type="ARBA" id="ARBA00001470"/>
    </source>
</evidence>
<name>A0A919XJN1_9BACL</name>
<sequence>MLDALPWMRELDEELKNNILRFWAEKSVDTARGGFYGEIDGQLRVNERADKGLVLNARILWTFSAAYRHYKDEQYLEIAGRAYDYLIGHFLDRDHGGLYWMVDADGHPSQDKKQIYGQAFAIYALSEFYLADGRQEALDASIELYQLIERHSHDPIHRGYIEALGRDWTYTSSFSLSNKDLNEKKSMNTHLHVLEAYTNLYRAWKSPTLASSLTRLIEVTLEKIVDRATGHFRLFFDEEWNAKGSHISYGHDIEGSWLLMEAAEVLQDQTLLERVRAVAIRMAEAVLAKGVDHDGGIWNEADPDGVTDANKDWWPQAEAMVGFYNAYELTGESKFRAAAIHSWKFIQTYIVDREHGEWHWGVDPNGSPLPGGTKISAWKCPYHNGRACLEMLSRLQKETNLQEVDSL</sequence>
<dbReference type="InterPro" id="IPR008928">
    <property type="entry name" value="6-hairpin_glycosidase_sf"/>
</dbReference>
<dbReference type="GO" id="GO:0047736">
    <property type="term" value="F:cellobiose epimerase activity"/>
    <property type="evidence" value="ECO:0007669"/>
    <property type="project" value="UniProtKB-UniRule"/>
</dbReference>
<protein>
    <recommendedName>
        <fullName evidence="4">Cellobiose 2-epimerase</fullName>
        <shortName evidence="4">CE</shortName>
        <ecNumber evidence="4">5.1.3.11</ecNumber>
    </recommendedName>
</protein>
<dbReference type="PANTHER" id="PTHR15108">
    <property type="entry name" value="N-ACYLGLUCOSAMINE-2-EPIMERASE"/>
    <property type="match status" value="1"/>
</dbReference>
<proteinExistence type="inferred from homology"/>
<dbReference type="InterPro" id="IPR010819">
    <property type="entry name" value="AGE/CE"/>
</dbReference>
<evidence type="ECO:0000256" key="3">
    <source>
        <dbReference type="ARBA" id="ARBA00023235"/>
    </source>
</evidence>
<evidence type="ECO:0000313" key="5">
    <source>
        <dbReference type="EMBL" id="GIO32618.1"/>
    </source>
</evidence>
<dbReference type="Gene3D" id="1.50.10.10">
    <property type="match status" value="1"/>
</dbReference>
<dbReference type="AlphaFoldDB" id="A0A919XJN1"/>
<dbReference type="InterPro" id="IPR012341">
    <property type="entry name" value="6hp_glycosidase-like_sf"/>
</dbReference>
<comment type="catalytic activity">
    <reaction evidence="1 4">
        <text>D-cellobiose = beta-D-glucosyl-(1-&gt;4)-D-mannopyranose</text>
        <dbReference type="Rhea" id="RHEA:23384"/>
        <dbReference type="ChEBI" id="CHEBI:17057"/>
        <dbReference type="ChEBI" id="CHEBI:47931"/>
        <dbReference type="EC" id="5.1.3.11"/>
    </reaction>
</comment>
<dbReference type="EMBL" id="BORQ01000004">
    <property type="protein sequence ID" value="GIO32618.1"/>
    <property type="molecule type" value="Genomic_DNA"/>
</dbReference>
<comment type="similarity">
    <text evidence="2">Belongs to the N-acylglucosamine 2-epimerase family.</text>
</comment>
<comment type="similarity">
    <text evidence="4">Belongs to the cellobiose 2-epimerase family.</text>
</comment>
<dbReference type="Proteomes" id="UP000679779">
    <property type="component" value="Unassembled WGS sequence"/>
</dbReference>
<comment type="function">
    <text evidence="4">Catalyzes the reversible epimerization of cellobiose to 4-O-beta-D-glucopyranosyl-D-mannose (Glc-Man).</text>
</comment>
<dbReference type="EC" id="5.1.3.11" evidence="4"/>
<evidence type="ECO:0000256" key="4">
    <source>
        <dbReference type="HAMAP-Rule" id="MF_00929"/>
    </source>
</evidence>
<organism evidence="5 6">
    <name type="scientific">Paenibacillus albilobatus</name>
    <dbReference type="NCBI Taxonomy" id="2716884"/>
    <lineage>
        <taxon>Bacteria</taxon>
        <taxon>Bacillati</taxon>
        <taxon>Bacillota</taxon>
        <taxon>Bacilli</taxon>
        <taxon>Bacillales</taxon>
        <taxon>Paenibacillaceae</taxon>
        <taxon>Paenibacillus</taxon>
    </lineage>
</organism>
<dbReference type="HAMAP" id="MF_00929">
    <property type="entry name" value="Cellobiose_2_epim"/>
    <property type="match status" value="1"/>
</dbReference>
<dbReference type="SUPFAM" id="SSF48208">
    <property type="entry name" value="Six-hairpin glycosidases"/>
    <property type="match status" value="1"/>
</dbReference>
<gene>
    <name evidence="5" type="ORF">J2TS6_37590</name>
</gene>
<reference evidence="5" key="1">
    <citation type="submission" date="2021-03" db="EMBL/GenBank/DDBJ databases">
        <title>Antimicrobial resistance genes in bacteria isolated from Japanese honey, and their potential for conferring macrolide and lincosamide resistance in the American foulbrood pathogen Paenibacillus larvae.</title>
        <authorList>
            <person name="Okamoto M."/>
            <person name="Kumagai M."/>
            <person name="Kanamori H."/>
            <person name="Takamatsu D."/>
        </authorList>
    </citation>
    <scope>NUCLEOTIDE SEQUENCE</scope>
    <source>
        <strain evidence="5">J2TS6</strain>
    </source>
</reference>
<dbReference type="Pfam" id="PF07221">
    <property type="entry name" value="GlcNAc_2-epim"/>
    <property type="match status" value="1"/>
</dbReference>
<evidence type="ECO:0000256" key="2">
    <source>
        <dbReference type="ARBA" id="ARBA00008558"/>
    </source>
</evidence>
<dbReference type="GO" id="GO:0005975">
    <property type="term" value="P:carbohydrate metabolic process"/>
    <property type="evidence" value="ECO:0007669"/>
    <property type="project" value="InterPro"/>
</dbReference>
<dbReference type="RefSeq" id="WP_160039534.1">
    <property type="nucleotide sequence ID" value="NZ_BORQ01000004.1"/>
</dbReference>
<dbReference type="InterPro" id="IPR028584">
    <property type="entry name" value="Cellobiose_2_epim"/>
</dbReference>